<evidence type="ECO:0000313" key="4">
    <source>
        <dbReference type="Proteomes" id="UP000766904"/>
    </source>
</evidence>
<dbReference type="OrthoDB" id="275334at2157"/>
<dbReference type="RefSeq" id="WP_148858468.1">
    <property type="nucleotide sequence ID" value="NZ_PHNJ01000006.1"/>
</dbReference>
<dbReference type="InterPro" id="IPR038726">
    <property type="entry name" value="PDDEXK_AddAB-type"/>
</dbReference>
<comment type="caution">
    <text evidence="3">The sequence shown here is derived from an EMBL/GenBank/DDBJ whole genome shotgun (WGS) entry which is preliminary data.</text>
</comment>
<feature type="region of interest" description="Disordered" evidence="1">
    <location>
        <begin position="135"/>
        <end position="155"/>
    </location>
</feature>
<dbReference type="AlphaFoldDB" id="A0A8J8Q459"/>
<evidence type="ECO:0000313" key="3">
    <source>
        <dbReference type="EMBL" id="TYL38158.1"/>
    </source>
</evidence>
<name>A0A8J8Q459_9EURY</name>
<organism evidence="3 4">
    <name type="scientific">Natronococcus pandeyae</name>
    <dbReference type="NCBI Taxonomy" id="2055836"/>
    <lineage>
        <taxon>Archaea</taxon>
        <taxon>Methanobacteriati</taxon>
        <taxon>Methanobacteriota</taxon>
        <taxon>Stenosarchaea group</taxon>
        <taxon>Halobacteria</taxon>
        <taxon>Halobacteriales</taxon>
        <taxon>Natrialbaceae</taxon>
        <taxon>Natronococcus</taxon>
    </lineage>
</organism>
<dbReference type="Pfam" id="PF12705">
    <property type="entry name" value="PDDEXK_1"/>
    <property type="match status" value="1"/>
</dbReference>
<dbReference type="Proteomes" id="UP000766904">
    <property type="component" value="Unassembled WGS sequence"/>
</dbReference>
<evidence type="ECO:0000259" key="2">
    <source>
        <dbReference type="Pfam" id="PF12705"/>
    </source>
</evidence>
<reference evidence="3" key="1">
    <citation type="submission" date="2017-11" db="EMBL/GenBank/DDBJ databases">
        <authorList>
            <person name="Kajale S.C."/>
            <person name="Sharma A."/>
        </authorList>
    </citation>
    <scope>NUCLEOTIDE SEQUENCE</scope>
    <source>
        <strain evidence="3">LS1_42</strain>
    </source>
</reference>
<keyword evidence="4" id="KW-1185">Reference proteome</keyword>
<proteinExistence type="predicted"/>
<protein>
    <recommendedName>
        <fullName evidence="2">PD-(D/E)XK endonuclease-like domain-containing protein</fullName>
    </recommendedName>
</protein>
<dbReference type="EMBL" id="PHNJ01000006">
    <property type="protein sequence ID" value="TYL38158.1"/>
    <property type="molecule type" value="Genomic_DNA"/>
</dbReference>
<gene>
    <name evidence="3" type="ORF">CV102_13205</name>
</gene>
<feature type="domain" description="PD-(D/E)XK endonuclease-like" evidence="2">
    <location>
        <begin position="8"/>
        <end position="165"/>
    </location>
</feature>
<accession>A0A8J8Q459</accession>
<sequence>MTDDLPTLTADGLETYLHCPRRYEFAQVHDLEDSDDERPTRGRVDLLRTVICDALRRGKTEPRALEATASDRLSELWRGHDERFHSRAQRRHELAILEATLEAYLDRFGADHAAGIDRLEEAAPDGEFVGPELPLASTRSLPGATEGETNSNPDRVRIDAPVDYVYGDGAALVGVRFVPTLAPLGLLRYRSEWEGDVAGLFVDHFDPDAEAFEPRVVGALFETAVVLDGLRNLRDDLDLGDRTCRYVRIPLADRSGTAVNWVQNTVETTLESIDLTDVYIDHHTYGMTHEHRNETVDSRLDDVAGDVIAGSFDPSARWDQIERHACPNCGYTVCCQDYLSTEVRFDG</sequence>
<evidence type="ECO:0000256" key="1">
    <source>
        <dbReference type="SAM" id="MobiDB-lite"/>
    </source>
</evidence>